<protein>
    <submittedName>
        <fullName evidence="2">Related to DUF1479 domain protein</fullName>
    </submittedName>
</protein>
<keyword evidence="3" id="KW-1185">Reference proteome</keyword>
<dbReference type="PANTHER" id="PTHR30613:SF1">
    <property type="entry name" value="DUF1479 DOMAIN PROTEIN (AFU_ORTHOLOGUE AFUA_5G09280)"/>
    <property type="match status" value="1"/>
</dbReference>
<dbReference type="SUPFAM" id="SSF51197">
    <property type="entry name" value="Clavaminate synthase-like"/>
    <property type="match status" value="1"/>
</dbReference>
<organism evidence="2 3">
    <name type="scientific">Cephalotrichum gorgonifer</name>
    <dbReference type="NCBI Taxonomy" id="2041049"/>
    <lineage>
        <taxon>Eukaryota</taxon>
        <taxon>Fungi</taxon>
        <taxon>Dikarya</taxon>
        <taxon>Ascomycota</taxon>
        <taxon>Pezizomycotina</taxon>
        <taxon>Sordariomycetes</taxon>
        <taxon>Hypocreomycetidae</taxon>
        <taxon>Microascales</taxon>
        <taxon>Microascaceae</taxon>
        <taxon>Cephalotrichum</taxon>
    </lineage>
</organism>
<evidence type="ECO:0000313" key="2">
    <source>
        <dbReference type="EMBL" id="SPO06245.1"/>
    </source>
</evidence>
<comment type="caution">
    <text evidence="2">The sequence shown here is derived from an EMBL/GenBank/DDBJ whole genome shotgun (WGS) entry which is preliminary data.</text>
</comment>
<dbReference type="InterPro" id="IPR010856">
    <property type="entry name" value="Gig2-like"/>
</dbReference>
<name>A0AAE8N4T3_9PEZI</name>
<dbReference type="PANTHER" id="PTHR30613">
    <property type="entry name" value="UNCHARACTERIZED PROTEIN YBIU-RELATED"/>
    <property type="match status" value="1"/>
</dbReference>
<dbReference type="Pfam" id="PF07350">
    <property type="entry name" value="Gig2-like"/>
    <property type="match status" value="1"/>
</dbReference>
<evidence type="ECO:0000313" key="3">
    <source>
        <dbReference type="Proteomes" id="UP001187682"/>
    </source>
</evidence>
<accession>A0AAE8N4T3</accession>
<dbReference type="AlphaFoldDB" id="A0AAE8N4T3"/>
<sequence>MSTTTTTQTRQAKKEGDISSVFVSLSGADRPPLPDRFRAIKNSLISGNEEKVIASWNRLLKQLLSENEIIARHGSSVIPTLEFANLESELERLRSEIKKRGVAVIRGVVPEAEARAYKSEVEEYVKKNPTTRAFPQNSPQVYELYWSEPQLKARAHPNLLATQKLLMESLWHTPSPDAVISTSHPLSYSDRVRIRQPGDATFALGPHIDGGSVERWEPEGYGKGGVYDSVFSGNWEKYDPWNAETRLPAEMDLYNGAGACTMFRMFQGWLSMSVCGARQGTLLVNPLVKLATAYVLLRPFFRPLKEEKSEGFLAPENWIFTGGGDMTSELQGATPGHAQELNDALHPHLDLDNTVVHMPEVRPGDFVVWHCDTIHAVDKVHTGTSDSSVLYIPVCPTTETNAKYLVRQREAFKNGRPGPDFPGGKGESEHVDRPGPDFIQATAGRQAAGLERLALVGGEHAGARAAIDIANEILGL</sequence>
<gene>
    <name evidence="2" type="ORF">DNG_08934</name>
</gene>
<dbReference type="InterPro" id="IPR027443">
    <property type="entry name" value="IPNS-like_sf"/>
</dbReference>
<dbReference type="Gene3D" id="2.60.120.330">
    <property type="entry name" value="B-lactam Antibiotic, Isopenicillin N Synthase, Chain"/>
    <property type="match status" value="1"/>
</dbReference>
<proteinExistence type="predicted"/>
<feature type="region of interest" description="Disordered" evidence="1">
    <location>
        <begin position="412"/>
        <end position="437"/>
    </location>
</feature>
<dbReference type="EMBL" id="ONZQ02000015">
    <property type="protein sequence ID" value="SPO06245.1"/>
    <property type="molecule type" value="Genomic_DNA"/>
</dbReference>
<reference evidence="2" key="1">
    <citation type="submission" date="2018-03" db="EMBL/GenBank/DDBJ databases">
        <authorList>
            <person name="Guldener U."/>
        </authorList>
    </citation>
    <scope>NUCLEOTIDE SEQUENCE</scope>
</reference>
<dbReference type="Proteomes" id="UP001187682">
    <property type="component" value="Unassembled WGS sequence"/>
</dbReference>
<evidence type="ECO:0000256" key="1">
    <source>
        <dbReference type="SAM" id="MobiDB-lite"/>
    </source>
</evidence>
<feature type="compositionally biased region" description="Basic and acidic residues" evidence="1">
    <location>
        <begin position="426"/>
        <end position="435"/>
    </location>
</feature>